<sequence length="355" mass="38539">MLSAGGNVMRARTTVSARVGLKAAALLALGASVTLLGASCYETPPPDPYYYGCPYECVPRGRDFRGEWLDSYYVWLGKASEAPDCRSVGLFPEENAGTYADLRDTDRCPQCLCEPRPCLPPTSLWVASRATPSDEACEGTLTKSTYPPPAWDGGCFAPRNSFARKAEYVLSVESHEPFRDRDPCRPYLAPKDVEATWGTFAVLCFNDVYGGRCDEPGYVCMPPKPEGFRTCVPIREVSEDSSAACPPEFPERLELYEGLDGCYCYCDEVKPRECEMTVSLYADKSCTQHVITRPLPVSSGACVETPGEAGTKALSVELTKEERATCAPVSGTAQPGVPLRGEGRRVHCCEPAPGG</sequence>
<keyword evidence="3" id="KW-1185">Reference proteome</keyword>
<comment type="caution">
    <text evidence="2">The sequence shown here is derived from an EMBL/GenBank/DDBJ whole genome shotgun (WGS) entry which is preliminary data.</text>
</comment>
<accession>A0ABT5C2N1</accession>
<dbReference type="Proteomes" id="UP001217485">
    <property type="component" value="Unassembled WGS sequence"/>
</dbReference>
<proteinExistence type="predicted"/>
<dbReference type="RefSeq" id="WP_272097639.1">
    <property type="nucleotide sequence ID" value="NZ_JAQNDK010000002.1"/>
</dbReference>
<evidence type="ECO:0008006" key="4">
    <source>
        <dbReference type="Google" id="ProtNLM"/>
    </source>
</evidence>
<evidence type="ECO:0000313" key="3">
    <source>
        <dbReference type="Proteomes" id="UP001217485"/>
    </source>
</evidence>
<evidence type="ECO:0000256" key="1">
    <source>
        <dbReference type="SAM" id="SignalP"/>
    </source>
</evidence>
<keyword evidence="1" id="KW-0732">Signal</keyword>
<feature type="signal peptide" evidence="1">
    <location>
        <begin position="1"/>
        <end position="38"/>
    </location>
</feature>
<dbReference type="EMBL" id="JAQNDK010000002">
    <property type="protein sequence ID" value="MDC0680607.1"/>
    <property type="molecule type" value="Genomic_DNA"/>
</dbReference>
<gene>
    <name evidence="2" type="ORF">POL72_22905</name>
</gene>
<name>A0ABT5C2N1_9BACT</name>
<reference evidence="2 3" key="1">
    <citation type="submission" date="2023-01" db="EMBL/GenBank/DDBJ databases">
        <title>Minimal conservation of predation-associated metabolite biosynthetic gene clusters underscores biosynthetic potential of Myxococcota including descriptions for ten novel species: Archangium lansinium sp. nov., Myxococcus landrumus sp. nov., Nannocystis bai.</title>
        <authorList>
            <person name="Ahearne A."/>
            <person name="Stevens C."/>
            <person name="Dowd S."/>
        </authorList>
    </citation>
    <scope>NUCLEOTIDE SEQUENCE [LARGE SCALE GENOMIC DNA]</scope>
    <source>
        <strain evidence="2 3">WIWO2</strain>
    </source>
</reference>
<protein>
    <recommendedName>
        <fullName evidence="4">Lipoprotein</fullName>
    </recommendedName>
</protein>
<organism evidence="2 3">
    <name type="scientific">Sorangium atrum</name>
    <dbReference type="NCBI Taxonomy" id="2995308"/>
    <lineage>
        <taxon>Bacteria</taxon>
        <taxon>Pseudomonadati</taxon>
        <taxon>Myxococcota</taxon>
        <taxon>Polyangia</taxon>
        <taxon>Polyangiales</taxon>
        <taxon>Polyangiaceae</taxon>
        <taxon>Sorangium</taxon>
    </lineage>
</organism>
<evidence type="ECO:0000313" key="2">
    <source>
        <dbReference type="EMBL" id="MDC0680607.1"/>
    </source>
</evidence>
<feature type="chain" id="PRO_5047294827" description="Lipoprotein" evidence="1">
    <location>
        <begin position="39"/>
        <end position="355"/>
    </location>
</feature>